<reference evidence="2 3" key="1">
    <citation type="submission" date="2020-08" db="EMBL/GenBank/DDBJ databases">
        <title>Genomic Encyclopedia of Type Strains, Phase IV (KMG-IV): sequencing the most valuable type-strain genomes for metagenomic binning, comparative biology and taxonomic classification.</title>
        <authorList>
            <person name="Goeker M."/>
        </authorList>
    </citation>
    <scope>NUCLEOTIDE SEQUENCE [LARGE SCALE GENOMIC DNA]</scope>
    <source>
        <strain evidence="2 3">DSM 103737</strain>
    </source>
</reference>
<comment type="caution">
    <text evidence="2">The sequence shown here is derived from an EMBL/GenBank/DDBJ whole genome shotgun (WGS) entry which is preliminary data.</text>
</comment>
<dbReference type="RefSeq" id="WP_053194209.1">
    <property type="nucleotide sequence ID" value="NZ_JACIEN010000004.1"/>
</dbReference>
<name>A0A840C0U4_9HYPH</name>
<evidence type="ECO:0000313" key="2">
    <source>
        <dbReference type="EMBL" id="MBB4018413.1"/>
    </source>
</evidence>
<dbReference type="AlphaFoldDB" id="A0A840C0U4"/>
<gene>
    <name evidence="2" type="ORF">GGR16_003460</name>
</gene>
<feature type="region of interest" description="Disordered" evidence="1">
    <location>
        <begin position="1"/>
        <end position="77"/>
    </location>
</feature>
<evidence type="ECO:0000313" key="3">
    <source>
        <dbReference type="Proteomes" id="UP000577362"/>
    </source>
</evidence>
<evidence type="ECO:0000256" key="1">
    <source>
        <dbReference type="SAM" id="MobiDB-lite"/>
    </source>
</evidence>
<accession>A0A840C0U4</accession>
<feature type="compositionally biased region" description="Basic and acidic residues" evidence="1">
    <location>
        <begin position="36"/>
        <end position="53"/>
    </location>
</feature>
<proteinExistence type="predicted"/>
<keyword evidence="3" id="KW-1185">Reference proteome</keyword>
<protein>
    <submittedName>
        <fullName evidence="2">Uncharacterized protein</fullName>
    </submittedName>
</protein>
<sequence>MNDPKMGQGRKTHEQQIRTFERKPDMPDPRNPASMPEREPGIAARDRKDKARQSEFPVSHRGMNQESKHNKKRSDGT</sequence>
<dbReference type="EMBL" id="JACIEN010000004">
    <property type="protein sequence ID" value="MBB4018413.1"/>
    <property type="molecule type" value="Genomic_DNA"/>
</dbReference>
<organism evidence="2 3">
    <name type="scientific">Chelatococcus caeni</name>
    <dbReference type="NCBI Taxonomy" id="1348468"/>
    <lineage>
        <taxon>Bacteria</taxon>
        <taxon>Pseudomonadati</taxon>
        <taxon>Pseudomonadota</taxon>
        <taxon>Alphaproteobacteria</taxon>
        <taxon>Hyphomicrobiales</taxon>
        <taxon>Chelatococcaceae</taxon>
        <taxon>Chelatococcus</taxon>
    </lineage>
</organism>
<dbReference type="Proteomes" id="UP000577362">
    <property type="component" value="Unassembled WGS sequence"/>
</dbReference>
<feature type="compositionally biased region" description="Basic and acidic residues" evidence="1">
    <location>
        <begin position="11"/>
        <end position="28"/>
    </location>
</feature>